<accession>A0A6P5A5R4</accession>
<dbReference type="OrthoDB" id="418245at2759"/>
<dbReference type="PANTHER" id="PTHR22801:SF63">
    <property type="entry name" value="C-TYPE LECTIN DOMAIN-CONTAINING PROTEIN"/>
    <property type="match status" value="1"/>
</dbReference>
<dbReference type="SMART" id="SM00034">
    <property type="entry name" value="CLECT"/>
    <property type="match status" value="2"/>
</dbReference>
<feature type="domain" description="C-type lectin" evidence="3">
    <location>
        <begin position="216"/>
        <end position="331"/>
    </location>
</feature>
<feature type="chain" id="PRO_5028474608" evidence="2">
    <location>
        <begin position="17"/>
        <end position="470"/>
    </location>
</feature>
<proteinExistence type="predicted"/>
<keyword evidence="2" id="KW-0732">Signal</keyword>
<dbReference type="PROSITE" id="PS50041">
    <property type="entry name" value="C_TYPE_LECTIN_2"/>
    <property type="match status" value="2"/>
</dbReference>
<evidence type="ECO:0000256" key="1">
    <source>
        <dbReference type="ARBA" id="ARBA00023157"/>
    </source>
</evidence>
<dbReference type="SUPFAM" id="SSF56436">
    <property type="entry name" value="C-type lectin-like"/>
    <property type="match status" value="2"/>
</dbReference>
<dbReference type="InterPro" id="IPR050801">
    <property type="entry name" value="Ca-Dep_Lectins_ImmuneDev"/>
</dbReference>
<dbReference type="PROSITE" id="PS00615">
    <property type="entry name" value="C_TYPE_LECTIN_1"/>
    <property type="match status" value="2"/>
</dbReference>
<feature type="signal peptide" evidence="2">
    <location>
        <begin position="1"/>
        <end position="16"/>
    </location>
</feature>
<dbReference type="InterPro" id="IPR016187">
    <property type="entry name" value="CTDL_fold"/>
</dbReference>
<evidence type="ECO:0000313" key="5">
    <source>
        <dbReference type="RefSeq" id="XP_019644868.1"/>
    </source>
</evidence>
<dbReference type="InterPro" id="IPR018378">
    <property type="entry name" value="C-type_lectin_CS"/>
</dbReference>
<dbReference type="Proteomes" id="UP000515135">
    <property type="component" value="Unplaced"/>
</dbReference>
<dbReference type="InterPro" id="IPR016186">
    <property type="entry name" value="C-type_lectin-like/link_sf"/>
</dbReference>
<dbReference type="CDD" id="cd00037">
    <property type="entry name" value="CLECT"/>
    <property type="match status" value="2"/>
</dbReference>
<evidence type="ECO:0000313" key="4">
    <source>
        <dbReference type="Proteomes" id="UP000515135"/>
    </source>
</evidence>
<dbReference type="RefSeq" id="XP_019644868.1">
    <property type="nucleotide sequence ID" value="XM_019789309.1"/>
</dbReference>
<gene>
    <name evidence="5" type="primary">LOC109485620</name>
</gene>
<dbReference type="Gene3D" id="3.10.100.10">
    <property type="entry name" value="Mannose-Binding Protein A, subunit A"/>
    <property type="match status" value="2"/>
</dbReference>
<protein>
    <submittedName>
        <fullName evidence="5">Macrophage mannose receptor 1-like</fullName>
    </submittedName>
</protein>
<keyword evidence="4" id="KW-1185">Reference proteome</keyword>
<evidence type="ECO:0000256" key="2">
    <source>
        <dbReference type="SAM" id="SignalP"/>
    </source>
</evidence>
<dbReference type="KEGG" id="bbel:109485620"/>
<sequence length="470" mass="50374">MLWTIFFAAGLGVAASQSTCQNINALCGASPGWPLTSMCHSHDYVMQNCPEFCGTCSCANDPRGPCYNGGTRGGNPANYNEHTCDCNCVGAWTGDLCQTCGLSCANGGILDSSSCSCRCQPGWDGTTCSDPCQDDSPNCGANPGWPTTASCHTDYVADLCHKFCGICAAAGSGSIVTQATTTHATTTTRPTTNHQIFPSGTCPTGFLAMLQDPKLCVRAFMEEKSWYDAGNTCATFGGTLVMPKNEDIHQFCLLFKNGVDANSKFWIGLTDVGTEGQWRYVDGTAVVGFNKWNTGEPNNSGGNEGCGEYLPAGNDMWNDLNCANPQKFICQTTYRTCPTGYLPMLQDSKLCVRAFMEEKSWYDAGNTCVTFGGTLVMPKNEDIHQFCLLLKNGADANSKFWIGLTDVGTEGQWRYADGTAVVGFNKWGAGEPNNSGGNEGCGEYLPAGNDMWNNLNCANPQKFICQTILP</sequence>
<dbReference type="InterPro" id="IPR001304">
    <property type="entry name" value="C-type_lectin-like"/>
</dbReference>
<dbReference type="PANTHER" id="PTHR22801">
    <property type="entry name" value="LITHOSTATHINE"/>
    <property type="match status" value="1"/>
</dbReference>
<feature type="domain" description="C-type lectin" evidence="3">
    <location>
        <begin position="347"/>
        <end position="466"/>
    </location>
</feature>
<evidence type="ECO:0000259" key="3">
    <source>
        <dbReference type="PROSITE" id="PS50041"/>
    </source>
</evidence>
<name>A0A6P5A5R4_BRABE</name>
<keyword evidence="1" id="KW-1015">Disulfide bond</keyword>
<dbReference type="Pfam" id="PF00059">
    <property type="entry name" value="Lectin_C"/>
    <property type="match status" value="2"/>
</dbReference>
<reference evidence="5" key="1">
    <citation type="submission" date="2025-08" db="UniProtKB">
        <authorList>
            <consortium name="RefSeq"/>
        </authorList>
    </citation>
    <scope>IDENTIFICATION</scope>
    <source>
        <tissue evidence="5">Gonad</tissue>
    </source>
</reference>
<dbReference type="AlphaFoldDB" id="A0A6P5A5R4"/>
<dbReference type="GeneID" id="109485620"/>
<organism evidence="4 5">
    <name type="scientific">Branchiostoma belcheri</name>
    <name type="common">Amphioxus</name>
    <dbReference type="NCBI Taxonomy" id="7741"/>
    <lineage>
        <taxon>Eukaryota</taxon>
        <taxon>Metazoa</taxon>
        <taxon>Chordata</taxon>
        <taxon>Cephalochordata</taxon>
        <taxon>Leptocardii</taxon>
        <taxon>Amphioxiformes</taxon>
        <taxon>Branchiostomatidae</taxon>
        <taxon>Branchiostoma</taxon>
    </lineage>
</organism>